<name>A0A3M8DSQ9_9BACL</name>
<dbReference type="AlphaFoldDB" id="A0A3M8DSQ9"/>
<accession>A0A3M8DSQ9</accession>
<comment type="caution">
    <text evidence="9">The sequence shown here is derived from an EMBL/GenBank/DDBJ whole genome shotgun (WGS) entry which is preliminary data.</text>
</comment>
<dbReference type="Pfam" id="PF09335">
    <property type="entry name" value="VTT_dom"/>
    <property type="match status" value="1"/>
</dbReference>
<evidence type="ECO:0000259" key="8">
    <source>
        <dbReference type="Pfam" id="PF09335"/>
    </source>
</evidence>
<evidence type="ECO:0000256" key="3">
    <source>
        <dbReference type="ARBA" id="ARBA00022475"/>
    </source>
</evidence>
<keyword evidence="5 7" id="KW-1133">Transmembrane helix</keyword>
<keyword evidence="10" id="KW-1185">Reference proteome</keyword>
<dbReference type="EMBL" id="RHHQ01000008">
    <property type="protein sequence ID" value="RNB90007.1"/>
    <property type="molecule type" value="Genomic_DNA"/>
</dbReference>
<feature type="transmembrane region" description="Helical" evidence="7">
    <location>
        <begin position="134"/>
        <end position="154"/>
    </location>
</feature>
<dbReference type="OrthoDB" id="9813426at2"/>
<proteinExistence type="inferred from homology"/>
<sequence>MVVTSMINSFGYLGVFIGMVLESACIPLPSEVIMLFGGYLVSIGKASFWAIFAAGTIGNIVGSIIIYWFGRKGGRTLLERYGKYVFIRQNHIAKADAWFAKYGGGTVFFCRCLPVVRTFISLPAGVSGMRFDRFVILTSLGSIPWNLLLTYGGYRLGENWSQIEPWMKPISYAILGGLVLAVLIFLFRNVKKTPSR</sequence>
<dbReference type="GO" id="GO:0005886">
    <property type="term" value="C:plasma membrane"/>
    <property type="evidence" value="ECO:0007669"/>
    <property type="project" value="UniProtKB-SubCell"/>
</dbReference>
<protein>
    <submittedName>
        <fullName evidence="9">DedA family protein</fullName>
    </submittedName>
</protein>
<dbReference type="InterPro" id="IPR032816">
    <property type="entry name" value="VTT_dom"/>
</dbReference>
<evidence type="ECO:0000256" key="2">
    <source>
        <dbReference type="ARBA" id="ARBA00010792"/>
    </source>
</evidence>
<feature type="domain" description="VTT" evidence="8">
    <location>
        <begin position="28"/>
        <end position="154"/>
    </location>
</feature>
<feature type="transmembrane region" description="Helical" evidence="7">
    <location>
        <begin position="12"/>
        <end position="36"/>
    </location>
</feature>
<evidence type="ECO:0000256" key="1">
    <source>
        <dbReference type="ARBA" id="ARBA00004651"/>
    </source>
</evidence>
<gene>
    <name evidence="9" type="ORF">EDM56_10410</name>
</gene>
<feature type="transmembrane region" description="Helical" evidence="7">
    <location>
        <begin position="166"/>
        <end position="187"/>
    </location>
</feature>
<dbReference type="InterPro" id="IPR051311">
    <property type="entry name" value="DedA_domain"/>
</dbReference>
<keyword evidence="6 7" id="KW-0472">Membrane</keyword>
<dbReference type="Proteomes" id="UP000271031">
    <property type="component" value="Unassembled WGS sequence"/>
</dbReference>
<organism evidence="9 10">
    <name type="scientific">Brevibacillus fluminis</name>
    <dbReference type="NCBI Taxonomy" id="511487"/>
    <lineage>
        <taxon>Bacteria</taxon>
        <taxon>Bacillati</taxon>
        <taxon>Bacillota</taxon>
        <taxon>Bacilli</taxon>
        <taxon>Bacillales</taxon>
        <taxon>Paenibacillaceae</taxon>
        <taxon>Brevibacillus</taxon>
    </lineage>
</organism>
<evidence type="ECO:0000256" key="6">
    <source>
        <dbReference type="ARBA" id="ARBA00023136"/>
    </source>
</evidence>
<reference evidence="9 10" key="1">
    <citation type="submission" date="2018-10" db="EMBL/GenBank/DDBJ databases">
        <title>Phylogenomics of Brevibacillus.</title>
        <authorList>
            <person name="Dunlap C."/>
        </authorList>
    </citation>
    <scope>NUCLEOTIDE SEQUENCE [LARGE SCALE GENOMIC DNA]</scope>
    <source>
        <strain evidence="9 10">JCM 15716</strain>
    </source>
</reference>
<keyword evidence="3" id="KW-1003">Cell membrane</keyword>
<feature type="transmembrane region" description="Helical" evidence="7">
    <location>
        <begin position="48"/>
        <end position="70"/>
    </location>
</feature>
<evidence type="ECO:0000313" key="10">
    <source>
        <dbReference type="Proteomes" id="UP000271031"/>
    </source>
</evidence>
<evidence type="ECO:0000256" key="7">
    <source>
        <dbReference type="SAM" id="Phobius"/>
    </source>
</evidence>
<evidence type="ECO:0000256" key="4">
    <source>
        <dbReference type="ARBA" id="ARBA00022692"/>
    </source>
</evidence>
<dbReference type="PANTHER" id="PTHR42709">
    <property type="entry name" value="ALKALINE PHOSPHATASE LIKE PROTEIN"/>
    <property type="match status" value="1"/>
</dbReference>
<dbReference type="PANTHER" id="PTHR42709:SF6">
    <property type="entry name" value="UNDECAPRENYL PHOSPHATE TRANSPORTER A"/>
    <property type="match status" value="1"/>
</dbReference>
<keyword evidence="4 7" id="KW-0812">Transmembrane</keyword>
<comment type="subcellular location">
    <subcellularLocation>
        <location evidence="1">Cell membrane</location>
        <topology evidence="1">Multi-pass membrane protein</topology>
    </subcellularLocation>
</comment>
<evidence type="ECO:0000256" key="5">
    <source>
        <dbReference type="ARBA" id="ARBA00022989"/>
    </source>
</evidence>
<comment type="similarity">
    <text evidence="2">Belongs to the DedA family.</text>
</comment>
<evidence type="ECO:0000313" key="9">
    <source>
        <dbReference type="EMBL" id="RNB90007.1"/>
    </source>
</evidence>